<sequence>MHIYQKVIPYIEAVRQTHTRC</sequence>
<protein>
    <submittedName>
        <fullName evidence="1">Uncharacterized protein</fullName>
    </submittedName>
</protein>
<dbReference type="EMBL" id="GBRH01244389">
    <property type="protein sequence ID" value="JAD53506.1"/>
    <property type="molecule type" value="Transcribed_RNA"/>
</dbReference>
<accession>A0A0A9AQU8</accession>
<dbReference type="AlphaFoldDB" id="A0A0A9AQU8"/>
<proteinExistence type="predicted"/>
<reference evidence="1" key="2">
    <citation type="journal article" date="2015" name="Data Brief">
        <title>Shoot transcriptome of the giant reed, Arundo donax.</title>
        <authorList>
            <person name="Barrero R.A."/>
            <person name="Guerrero F.D."/>
            <person name="Moolhuijzen P."/>
            <person name="Goolsby J.A."/>
            <person name="Tidwell J."/>
            <person name="Bellgard S.E."/>
            <person name="Bellgard M.I."/>
        </authorList>
    </citation>
    <scope>NUCLEOTIDE SEQUENCE</scope>
    <source>
        <tissue evidence="1">Shoot tissue taken approximately 20 cm above the soil surface</tissue>
    </source>
</reference>
<organism evidence="1">
    <name type="scientific">Arundo donax</name>
    <name type="common">Giant reed</name>
    <name type="synonym">Donax arundinaceus</name>
    <dbReference type="NCBI Taxonomy" id="35708"/>
    <lineage>
        <taxon>Eukaryota</taxon>
        <taxon>Viridiplantae</taxon>
        <taxon>Streptophyta</taxon>
        <taxon>Embryophyta</taxon>
        <taxon>Tracheophyta</taxon>
        <taxon>Spermatophyta</taxon>
        <taxon>Magnoliopsida</taxon>
        <taxon>Liliopsida</taxon>
        <taxon>Poales</taxon>
        <taxon>Poaceae</taxon>
        <taxon>PACMAD clade</taxon>
        <taxon>Arundinoideae</taxon>
        <taxon>Arundineae</taxon>
        <taxon>Arundo</taxon>
    </lineage>
</organism>
<name>A0A0A9AQU8_ARUDO</name>
<evidence type="ECO:0000313" key="1">
    <source>
        <dbReference type="EMBL" id="JAD53506.1"/>
    </source>
</evidence>
<reference evidence="1" key="1">
    <citation type="submission" date="2014-09" db="EMBL/GenBank/DDBJ databases">
        <authorList>
            <person name="Magalhaes I.L.F."/>
            <person name="Oliveira U."/>
            <person name="Santos F.R."/>
            <person name="Vidigal T.H.D.A."/>
            <person name="Brescovit A.D."/>
            <person name="Santos A.J."/>
        </authorList>
    </citation>
    <scope>NUCLEOTIDE SEQUENCE</scope>
    <source>
        <tissue evidence="1">Shoot tissue taken approximately 20 cm above the soil surface</tissue>
    </source>
</reference>